<dbReference type="Gene3D" id="3.10.20.90">
    <property type="entry name" value="Phosphatidylinositol 3-kinase Catalytic Subunit, Chain A, domain 1"/>
    <property type="match status" value="1"/>
</dbReference>
<name>A0A0D8YCD0_DICVI</name>
<evidence type="ECO:0000256" key="1">
    <source>
        <dbReference type="SAM" id="Coils"/>
    </source>
</evidence>
<gene>
    <name evidence="4" type="ORF">DICVIV_00123</name>
</gene>
<dbReference type="AlphaFoldDB" id="A0A0D8YCD0"/>
<reference evidence="4 5" key="1">
    <citation type="submission" date="2013-11" db="EMBL/GenBank/DDBJ databases">
        <title>Draft genome of the bovine lungworm Dictyocaulus viviparus.</title>
        <authorList>
            <person name="Mitreva M."/>
        </authorList>
    </citation>
    <scope>NUCLEOTIDE SEQUENCE [LARGE SCALE GENOMIC DNA]</scope>
    <source>
        <strain evidence="4 5">HannoverDv2000</strain>
    </source>
</reference>
<reference evidence="5" key="2">
    <citation type="journal article" date="2016" name="Sci. Rep.">
        <title>Dictyocaulus viviparus genome, variome and transcriptome elucidate lungworm biology and support future intervention.</title>
        <authorList>
            <person name="McNulty S.N."/>
            <person name="Strube C."/>
            <person name="Rosa B.A."/>
            <person name="Martin J.C."/>
            <person name="Tyagi R."/>
            <person name="Choi Y.J."/>
            <person name="Wang Q."/>
            <person name="Hallsworth Pepin K."/>
            <person name="Zhang X."/>
            <person name="Ozersky P."/>
            <person name="Wilson R.K."/>
            <person name="Sternberg P.W."/>
            <person name="Gasser R.B."/>
            <person name="Mitreva M."/>
        </authorList>
    </citation>
    <scope>NUCLEOTIDE SEQUENCE [LARGE SCALE GENOMIC DNA]</scope>
    <source>
        <strain evidence="5">HannoverDv2000</strain>
    </source>
</reference>
<dbReference type="InterPro" id="IPR001012">
    <property type="entry name" value="UBX_dom"/>
</dbReference>
<dbReference type="EMBL" id="KN716150">
    <property type="protein sequence ID" value="KJH53694.1"/>
    <property type="molecule type" value="Genomic_DNA"/>
</dbReference>
<dbReference type="STRING" id="29172.A0A0D8YCD0"/>
<dbReference type="Proteomes" id="UP000053766">
    <property type="component" value="Unassembled WGS sequence"/>
</dbReference>
<dbReference type="PANTHER" id="PTHR23322">
    <property type="entry name" value="FAS-ASSOCIATED PROTEIN"/>
    <property type="match status" value="1"/>
</dbReference>
<organism evidence="4 5">
    <name type="scientific">Dictyocaulus viviparus</name>
    <name type="common">Bovine lungworm</name>
    <dbReference type="NCBI Taxonomy" id="29172"/>
    <lineage>
        <taxon>Eukaryota</taxon>
        <taxon>Metazoa</taxon>
        <taxon>Ecdysozoa</taxon>
        <taxon>Nematoda</taxon>
        <taxon>Chromadorea</taxon>
        <taxon>Rhabditida</taxon>
        <taxon>Rhabditina</taxon>
        <taxon>Rhabditomorpha</taxon>
        <taxon>Strongyloidea</taxon>
        <taxon>Metastrongylidae</taxon>
        <taxon>Dictyocaulus</taxon>
    </lineage>
</organism>
<dbReference type="Pfam" id="PF00789">
    <property type="entry name" value="UBX"/>
    <property type="match status" value="1"/>
</dbReference>
<feature type="coiled-coil region" evidence="1">
    <location>
        <begin position="183"/>
        <end position="265"/>
    </location>
</feature>
<evidence type="ECO:0000256" key="2">
    <source>
        <dbReference type="SAM" id="MobiDB-lite"/>
    </source>
</evidence>
<dbReference type="InterPro" id="IPR006577">
    <property type="entry name" value="UAS"/>
</dbReference>
<accession>A0A0D8YCD0</accession>
<feature type="compositionally biased region" description="Polar residues" evidence="2">
    <location>
        <begin position="1"/>
        <end position="26"/>
    </location>
</feature>
<dbReference type="SUPFAM" id="SSF52833">
    <property type="entry name" value="Thioredoxin-like"/>
    <property type="match status" value="1"/>
</dbReference>
<dbReference type="InterPro" id="IPR050730">
    <property type="entry name" value="UBX_domain-protein"/>
</dbReference>
<feature type="domain" description="UBX" evidence="3">
    <location>
        <begin position="279"/>
        <end position="357"/>
    </location>
</feature>
<protein>
    <recommendedName>
        <fullName evidence="3">UBX domain-containing protein</fullName>
    </recommendedName>
</protein>
<dbReference type="GO" id="GO:0043130">
    <property type="term" value="F:ubiquitin binding"/>
    <property type="evidence" value="ECO:0007669"/>
    <property type="project" value="TreeGrafter"/>
</dbReference>
<feature type="region of interest" description="Disordered" evidence="2">
    <location>
        <begin position="1"/>
        <end position="50"/>
    </location>
</feature>
<evidence type="ECO:0000313" key="5">
    <source>
        <dbReference type="Proteomes" id="UP000053766"/>
    </source>
</evidence>
<evidence type="ECO:0000313" key="4">
    <source>
        <dbReference type="EMBL" id="KJH53694.1"/>
    </source>
</evidence>
<dbReference type="SMART" id="SM00594">
    <property type="entry name" value="UAS"/>
    <property type="match status" value="1"/>
</dbReference>
<dbReference type="InterPro" id="IPR036249">
    <property type="entry name" value="Thioredoxin-like_sf"/>
</dbReference>
<dbReference type="OrthoDB" id="1026733at2759"/>
<keyword evidence="5" id="KW-1185">Reference proteome</keyword>
<keyword evidence="1" id="KW-0175">Coiled coil</keyword>
<dbReference type="SUPFAM" id="SSF54236">
    <property type="entry name" value="Ubiquitin-like"/>
    <property type="match status" value="1"/>
</dbReference>
<proteinExistence type="predicted"/>
<sequence>MFPTLHSSSTTTKEQRISPSSSTSFRPHQPPRAPSFVPLKFPEIPKKSKDSKGDVIRFRSDYANKFAIGSRHTVDFFSGSFDEAQKEAKNSIRLILVFIHDPTNEDSAKFIHESLNSVEFGELVSRNQLIVWGVANDSDEGKYVAFYQHVFKFPFLGLMCPRGDGRFFTARRTSGFITAIDLIEKLQKSCDVLQSELKELRKQKEIIMENRRIMEEQEKAYKESAERDKQKILKAKKAREEKLEAEKKQQEKQKQMEQRRQMIAEKRGELKLQVEQQPTGNELVNVQVRFPSGKKFSKKFSLDDSLEKLFIAIFCYETCPDFFTVATGFPRSEIHCAPEWYHALLSAQLTSDGLVAKPFRQASSFRAAGLGRAVGVFVNNHGTNSDSY</sequence>
<dbReference type="InterPro" id="IPR029071">
    <property type="entry name" value="Ubiquitin-like_domsf"/>
</dbReference>
<dbReference type="Gene3D" id="3.40.30.10">
    <property type="entry name" value="Glutaredoxin"/>
    <property type="match status" value="1"/>
</dbReference>
<evidence type="ECO:0000259" key="3">
    <source>
        <dbReference type="PROSITE" id="PS50033"/>
    </source>
</evidence>
<dbReference type="PROSITE" id="PS50033">
    <property type="entry name" value="UBX"/>
    <property type="match status" value="1"/>
</dbReference>